<dbReference type="Proteomes" id="UP000549971">
    <property type="component" value="Unassembled WGS sequence"/>
</dbReference>
<dbReference type="InterPro" id="IPR036291">
    <property type="entry name" value="NAD(P)-bd_dom_sf"/>
</dbReference>
<dbReference type="PANTHER" id="PTHR48106:SF13">
    <property type="entry name" value="QUINONE OXIDOREDUCTASE-RELATED"/>
    <property type="match status" value="1"/>
</dbReference>
<dbReference type="SUPFAM" id="SSF50129">
    <property type="entry name" value="GroES-like"/>
    <property type="match status" value="1"/>
</dbReference>
<dbReference type="SMART" id="SM00829">
    <property type="entry name" value="PKS_ER"/>
    <property type="match status" value="1"/>
</dbReference>
<feature type="domain" description="Enoyl reductase (ER)" evidence="3">
    <location>
        <begin position="10"/>
        <end position="307"/>
    </location>
</feature>
<evidence type="ECO:0000259" key="3">
    <source>
        <dbReference type="SMART" id="SM00829"/>
    </source>
</evidence>
<dbReference type="Gene3D" id="3.90.180.10">
    <property type="entry name" value="Medium-chain alcohol dehydrogenases, catalytic domain"/>
    <property type="match status" value="1"/>
</dbReference>
<dbReference type="Pfam" id="PF00107">
    <property type="entry name" value="ADH_zinc_N"/>
    <property type="match status" value="1"/>
</dbReference>
<keyword evidence="1" id="KW-0521">NADP</keyword>
<dbReference type="CDD" id="cd05286">
    <property type="entry name" value="QOR2"/>
    <property type="match status" value="1"/>
</dbReference>
<dbReference type="Pfam" id="PF08240">
    <property type="entry name" value="ADH_N"/>
    <property type="match status" value="1"/>
</dbReference>
<dbReference type="PANTHER" id="PTHR48106">
    <property type="entry name" value="QUINONE OXIDOREDUCTASE PIG3-RELATED"/>
    <property type="match status" value="1"/>
</dbReference>
<dbReference type="InterPro" id="IPR013149">
    <property type="entry name" value="ADH-like_C"/>
</dbReference>
<dbReference type="AlphaFoldDB" id="A0A7W9J1Q8"/>
<reference evidence="4 5" key="1">
    <citation type="submission" date="2020-08" db="EMBL/GenBank/DDBJ databases">
        <title>Sequencing the genomes of 1000 actinobacteria strains.</title>
        <authorList>
            <person name="Klenk H.-P."/>
        </authorList>
    </citation>
    <scope>NUCLEOTIDE SEQUENCE [LARGE SCALE GENOMIC DNA]</scope>
    <source>
        <strain evidence="4 5">DSM 28967</strain>
    </source>
</reference>
<proteinExistence type="predicted"/>
<comment type="caution">
    <text evidence="4">The sequence shown here is derived from an EMBL/GenBank/DDBJ whole genome shotgun (WGS) entry which is preliminary data.</text>
</comment>
<dbReference type="InterPro" id="IPR011032">
    <property type="entry name" value="GroES-like_sf"/>
</dbReference>
<dbReference type="EC" id="1.6.5.5" evidence="4"/>
<dbReference type="SUPFAM" id="SSF51735">
    <property type="entry name" value="NAD(P)-binding Rossmann-fold domains"/>
    <property type="match status" value="1"/>
</dbReference>
<keyword evidence="5" id="KW-1185">Reference proteome</keyword>
<dbReference type="EMBL" id="JACHMY010000001">
    <property type="protein sequence ID" value="MBB5833530.1"/>
    <property type="molecule type" value="Genomic_DNA"/>
</dbReference>
<evidence type="ECO:0000256" key="2">
    <source>
        <dbReference type="ARBA" id="ARBA00023002"/>
    </source>
</evidence>
<protein>
    <submittedName>
        <fullName evidence="4">NADPH2:quinone reductase</fullName>
        <ecNumber evidence="4">1.6.5.5</ecNumber>
    </submittedName>
</protein>
<keyword evidence="2 4" id="KW-0560">Oxidoreductase</keyword>
<dbReference type="RefSeq" id="WP_184793406.1">
    <property type="nucleotide sequence ID" value="NZ_JACHMY010000001.1"/>
</dbReference>
<name>A0A7W9J1Q8_9ACTN</name>
<dbReference type="InterPro" id="IPR020843">
    <property type="entry name" value="ER"/>
</dbReference>
<dbReference type="GO" id="GO:0003960">
    <property type="term" value="F:quinone reductase (NADPH) activity"/>
    <property type="evidence" value="ECO:0007669"/>
    <property type="project" value="UniProtKB-EC"/>
</dbReference>
<dbReference type="InterPro" id="IPR013154">
    <property type="entry name" value="ADH-like_N"/>
</dbReference>
<accession>A0A7W9J1Q8</accession>
<dbReference type="GO" id="GO:0070402">
    <property type="term" value="F:NADPH binding"/>
    <property type="evidence" value="ECO:0007669"/>
    <property type="project" value="TreeGrafter"/>
</dbReference>
<evidence type="ECO:0000313" key="4">
    <source>
        <dbReference type="EMBL" id="MBB5833530.1"/>
    </source>
</evidence>
<sequence>MRAVEVSQYGGPEVLQVVDKPAPTLREGQVRVAVKAIGVNYLDIQERTGAYPRSLPYVPGDEGSGTIIEVGQGVDRLPGERVCWQGITGSYAEELAIPADRLIAVPDGISDHLAAALPTQGLTAHYLATDAYQVGPGDTVVILAGAGGVGLLLTQIAKLQGACVITAVSTPEKAELSRTAGADRVISYEELKGTAASVIYDSVGASTFEDSLAALERRGTLVLYGQSSGPVPAFDLMRLRHGSLTVIRPTLRDYVAGDELQRRAADLFAWIGHGQVTPQLGAVYPLGDVAQAQADLEGRRTTGKLLLVP</sequence>
<gene>
    <name evidence="4" type="ORF">HDA39_000264</name>
</gene>
<dbReference type="Gene3D" id="3.40.50.720">
    <property type="entry name" value="NAD(P)-binding Rossmann-like Domain"/>
    <property type="match status" value="1"/>
</dbReference>
<organism evidence="4 5">
    <name type="scientific">Kribbella italica</name>
    <dbReference type="NCBI Taxonomy" id="1540520"/>
    <lineage>
        <taxon>Bacteria</taxon>
        <taxon>Bacillati</taxon>
        <taxon>Actinomycetota</taxon>
        <taxon>Actinomycetes</taxon>
        <taxon>Propionibacteriales</taxon>
        <taxon>Kribbellaceae</taxon>
        <taxon>Kribbella</taxon>
    </lineage>
</organism>
<dbReference type="InterPro" id="IPR047618">
    <property type="entry name" value="QOR-like"/>
</dbReference>
<dbReference type="GO" id="GO:0035925">
    <property type="term" value="F:mRNA 3'-UTR AU-rich region binding"/>
    <property type="evidence" value="ECO:0007669"/>
    <property type="project" value="TreeGrafter"/>
</dbReference>
<dbReference type="GO" id="GO:0005829">
    <property type="term" value="C:cytosol"/>
    <property type="evidence" value="ECO:0007669"/>
    <property type="project" value="TreeGrafter"/>
</dbReference>
<evidence type="ECO:0000256" key="1">
    <source>
        <dbReference type="ARBA" id="ARBA00022857"/>
    </source>
</evidence>
<evidence type="ECO:0000313" key="5">
    <source>
        <dbReference type="Proteomes" id="UP000549971"/>
    </source>
</evidence>